<keyword evidence="2" id="KW-1185">Reference proteome</keyword>
<reference evidence="1 2" key="1">
    <citation type="submission" date="2021-03" db="EMBL/GenBank/DDBJ databases">
        <title>Genomic Encyclopedia of Type Strains, Phase IV (KMG-IV): sequencing the most valuable type-strain genomes for metagenomic binning, comparative biology and taxonomic classification.</title>
        <authorList>
            <person name="Goeker M."/>
        </authorList>
    </citation>
    <scope>NUCLEOTIDE SEQUENCE [LARGE SCALE GENOMIC DNA]</scope>
    <source>
        <strain evidence="1 2">DSM 3984</strain>
    </source>
</reference>
<name>A0ABS4EXA1_9CLOT</name>
<evidence type="ECO:0000313" key="1">
    <source>
        <dbReference type="EMBL" id="MBP1888621.1"/>
    </source>
</evidence>
<dbReference type="RefSeq" id="WP_209795355.1">
    <property type="nucleotide sequence ID" value="NZ_JAGGJZ010000001.1"/>
</dbReference>
<comment type="caution">
    <text evidence="1">The sequence shown here is derived from an EMBL/GenBank/DDBJ whole genome shotgun (WGS) entry which is preliminary data.</text>
</comment>
<evidence type="ECO:0000313" key="2">
    <source>
        <dbReference type="Proteomes" id="UP000783390"/>
    </source>
</evidence>
<sequence>MGERKILKENFEPKDNKEREYFIKQVKDILDMFLIDYRDFITLIYGELESYIDKYIKDKNRYKVFEKNHNKKSKLYNKVQYLIEIQGIYLMDEEKKIFKFINTKIRPKRNSLAHEGLPFNKEIDAEEILNSGQITSILKTIELEHKDNKDIVLFIVKEFLNIIDNKFVYGKSHSIQLRRVLL</sequence>
<proteinExistence type="predicted"/>
<protein>
    <recommendedName>
        <fullName evidence="3">Apea-like HEPN domain-containing protein</fullName>
    </recommendedName>
</protein>
<evidence type="ECO:0008006" key="3">
    <source>
        <dbReference type="Google" id="ProtNLM"/>
    </source>
</evidence>
<accession>A0ABS4EXA1</accession>
<dbReference type="Proteomes" id="UP000783390">
    <property type="component" value="Unassembled WGS sequence"/>
</dbReference>
<organism evidence="1 2">
    <name type="scientific">Clostridium moniliforme</name>
    <dbReference type="NCBI Taxonomy" id="39489"/>
    <lineage>
        <taxon>Bacteria</taxon>
        <taxon>Bacillati</taxon>
        <taxon>Bacillota</taxon>
        <taxon>Clostridia</taxon>
        <taxon>Eubacteriales</taxon>
        <taxon>Clostridiaceae</taxon>
        <taxon>Clostridium</taxon>
    </lineage>
</organism>
<gene>
    <name evidence="1" type="ORF">J2Z53_000200</name>
</gene>
<dbReference type="EMBL" id="JAGGJZ010000001">
    <property type="protein sequence ID" value="MBP1888621.1"/>
    <property type="molecule type" value="Genomic_DNA"/>
</dbReference>